<dbReference type="InterPro" id="IPR029017">
    <property type="entry name" value="Enolase-like_N"/>
</dbReference>
<dbReference type="SFLD" id="SFLDG00180">
    <property type="entry name" value="muconate_cycloisomerase"/>
    <property type="match status" value="1"/>
</dbReference>
<dbReference type="SMART" id="SM00922">
    <property type="entry name" value="MR_MLE"/>
    <property type="match status" value="1"/>
</dbReference>
<evidence type="ECO:0000256" key="1">
    <source>
        <dbReference type="ARBA" id="ARBA00008031"/>
    </source>
</evidence>
<dbReference type="CDD" id="cd03319">
    <property type="entry name" value="L-Ala-DL-Glu_epimerase"/>
    <property type="match status" value="1"/>
</dbReference>
<dbReference type="InterPro" id="IPR013342">
    <property type="entry name" value="Mandelate_racemase_C"/>
</dbReference>
<sequence length="376" mass="38972">MSRLRIEALSTRIGAIPLKRPFITSRRRTESVTVVTVELRLAGGATGIGTAAETFAVTGESAASMAAALDGPIAAALTGAERSLTGHAEAIAASCASNTSAKAAAEIALHDAWARGLGVPLATALGGDPAAELRTDMTVSLQDPATMAADAVAAAEDGYRTLKIKLGGDWSADMDRLRAVNEAVPEASLRLDANQGWTVKDAIRAIRRIEDEGFPVELVEQPVHREDLHGLRQVTAAVMTPVMADEALTSPADALRLAGMRAADLFNIKLAKCGGIRQALAIADIAHAAGIPCMVGAMMEPRVSITAAAHLAAAHLAITLIDLDPAEWMAENGPAGGYTMHGSRMVLPSAPGLGFQAGRSSSGRNAPERDTERTTP</sequence>
<organism evidence="10 11">
    <name type="scientific">Sediminivirga luteola</name>
    <dbReference type="NCBI Taxonomy" id="1774748"/>
    <lineage>
        <taxon>Bacteria</taxon>
        <taxon>Bacillati</taxon>
        <taxon>Actinomycetota</taxon>
        <taxon>Actinomycetes</taxon>
        <taxon>Micrococcales</taxon>
        <taxon>Brevibacteriaceae</taxon>
        <taxon>Sediminivirga</taxon>
    </lineage>
</organism>
<reference evidence="10" key="2">
    <citation type="submission" date="2020-09" db="EMBL/GenBank/DDBJ databases">
        <authorList>
            <person name="Sun Q."/>
            <person name="Zhou Y."/>
        </authorList>
    </citation>
    <scope>NUCLEOTIDE SEQUENCE</scope>
    <source>
        <strain evidence="10">CGMCC 1.12785</strain>
    </source>
</reference>
<feature type="domain" description="Mandelate racemase/muconate lactonizing enzyme C-terminal" evidence="9">
    <location>
        <begin position="144"/>
        <end position="241"/>
    </location>
</feature>
<dbReference type="SUPFAM" id="SSF54826">
    <property type="entry name" value="Enolase N-terminal domain-like"/>
    <property type="match status" value="1"/>
</dbReference>
<dbReference type="Gene3D" id="3.20.20.120">
    <property type="entry name" value="Enolase-like C-terminal domain"/>
    <property type="match status" value="1"/>
</dbReference>
<dbReference type="InterPro" id="IPR034603">
    <property type="entry name" value="Dipeptide_epimerase"/>
</dbReference>
<keyword evidence="4 7" id="KW-0413">Isomerase</keyword>
<dbReference type="Gene3D" id="3.30.390.10">
    <property type="entry name" value="Enolase-like, N-terminal domain"/>
    <property type="match status" value="1"/>
</dbReference>
<evidence type="ECO:0000256" key="6">
    <source>
        <dbReference type="PIRSR" id="PIRSR634603-3"/>
    </source>
</evidence>
<dbReference type="EMBL" id="BMFY01000012">
    <property type="protein sequence ID" value="GGA22173.1"/>
    <property type="molecule type" value="Genomic_DNA"/>
</dbReference>
<evidence type="ECO:0000313" key="10">
    <source>
        <dbReference type="EMBL" id="GGA22173.1"/>
    </source>
</evidence>
<evidence type="ECO:0000256" key="8">
    <source>
        <dbReference type="SAM" id="MobiDB-lite"/>
    </source>
</evidence>
<dbReference type="PANTHER" id="PTHR48073">
    <property type="entry name" value="O-SUCCINYLBENZOATE SYNTHASE-RELATED"/>
    <property type="match status" value="1"/>
</dbReference>
<feature type="active site" description="Proton acceptor; specific for (S)-substrate epimerization" evidence="5">
    <location>
        <position position="269"/>
    </location>
</feature>
<keyword evidence="3 6" id="KW-0460">Magnesium</keyword>
<comment type="similarity">
    <text evidence="1 7">Belongs to the mandelate racemase/muconate lactonizing enzyme family.</text>
</comment>
<dbReference type="SFLD" id="SFLDF00009">
    <property type="entry name" value="o-succinylbenzoate_synthase"/>
    <property type="match status" value="1"/>
</dbReference>
<feature type="region of interest" description="Disordered" evidence="8">
    <location>
        <begin position="349"/>
        <end position="376"/>
    </location>
</feature>
<proteinExistence type="inferred from homology"/>
<evidence type="ECO:0000256" key="5">
    <source>
        <dbReference type="PIRSR" id="PIRSR634603-1"/>
    </source>
</evidence>
<feature type="active site" description="Proton acceptor; specific for (R)-substrate epimerization" evidence="5">
    <location>
        <position position="165"/>
    </location>
</feature>
<dbReference type="Pfam" id="PF13378">
    <property type="entry name" value="MR_MLE_C"/>
    <property type="match status" value="1"/>
</dbReference>
<keyword evidence="11" id="KW-1185">Reference proteome</keyword>
<evidence type="ECO:0000256" key="7">
    <source>
        <dbReference type="RuleBase" id="RU366006"/>
    </source>
</evidence>
<protein>
    <recommendedName>
        <fullName evidence="7">Dipeptide epimerase</fullName>
        <ecNumber evidence="7">5.1.1.-</ecNumber>
    </recommendedName>
</protein>
<dbReference type="GO" id="GO:0046872">
    <property type="term" value="F:metal ion binding"/>
    <property type="evidence" value="ECO:0007669"/>
    <property type="project" value="UniProtKB-KW"/>
</dbReference>
<dbReference type="Proteomes" id="UP000616114">
    <property type="component" value="Unassembled WGS sequence"/>
</dbReference>
<evidence type="ECO:0000256" key="3">
    <source>
        <dbReference type="ARBA" id="ARBA00022842"/>
    </source>
</evidence>
<keyword evidence="2 6" id="KW-0479">Metal-binding</keyword>
<dbReference type="InterPro" id="IPR029065">
    <property type="entry name" value="Enolase_C-like"/>
</dbReference>
<dbReference type="Pfam" id="PF02746">
    <property type="entry name" value="MR_MLE_N"/>
    <property type="match status" value="1"/>
</dbReference>
<accession>A0A8J2XLF8</accession>
<comment type="caution">
    <text evidence="10">The sequence shown here is derived from an EMBL/GenBank/DDBJ whole genome shotgun (WGS) entry which is preliminary data.</text>
</comment>
<feature type="binding site" evidence="6">
    <location>
        <position position="245"/>
    </location>
    <ligand>
        <name>Mg(2+)</name>
        <dbReference type="ChEBI" id="CHEBI:18420"/>
    </ligand>
</feature>
<dbReference type="AlphaFoldDB" id="A0A8J2XLF8"/>
<dbReference type="SUPFAM" id="SSF51604">
    <property type="entry name" value="Enolase C-terminal domain-like"/>
    <property type="match status" value="1"/>
</dbReference>
<dbReference type="PANTHER" id="PTHR48073:SF2">
    <property type="entry name" value="O-SUCCINYLBENZOATE SYNTHASE"/>
    <property type="match status" value="1"/>
</dbReference>
<feature type="binding site" evidence="6">
    <location>
        <position position="220"/>
    </location>
    <ligand>
        <name>Mg(2+)</name>
        <dbReference type="ChEBI" id="CHEBI:18420"/>
    </ligand>
</feature>
<name>A0A8J2XLF8_9MICO</name>
<evidence type="ECO:0000256" key="2">
    <source>
        <dbReference type="ARBA" id="ARBA00022723"/>
    </source>
</evidence>
<feature type="compositionally biased region" description="Basic and acidic residues" evidence="8">
    <location>
        <begin position="366"/>
        <end position="376"/>
    </location>
</feature>
<evidence type="ECO:0000259" key="9">
    <source>
        <dbReference type="SMART" id="SM00922"/>
    </source>
</evidence>
<feature type="binding site" evidence="6">
    <location>
        <position position="192"/>
    </location>
    <ligand>
        <name>Mg(2+)</name>
        <dbReference type="ChEBI" id="CHEBI:18420"/>
    </ligand>
</feature>
<dbReference type="RefSeq" id="WP_188551375.1">
    <property type="nucleotide sequence ID" value="NZ_BMFY01000012.1"/>
</dbReference>
<reference evidence="10" key="1">
    <citation type="journal article" date="2014" name="Int. J. Syst. Evol. Microbiol.">
        <title>Complete genome sequence of Corynebacterium casei LMG S-19264T (=DSM 44701T), isolated from a smear-ripened cheese.</title>
        <authorList>
            <consortium name="US DOE Joint Genome Institute (JGI-PGF)"/>
            <person name="Walter F."/>
            <person name="Albersmeier A."/>
            <person name="Kalinowski J."/>
            <person name="Ruckert C."/>
        </authorList>
    </citation>
    <scope>NUCLEOTIDE SEQUENCE</scope>
    <source>
        <strain evidence="10">CGMCC 1.12785</strain>
    </source>
</reference>
<dbReference type="EC" id="5.1.1.-" evidence="7"/>
<gene>
    <name evidence="10" type="ORF">GCM10011333_26530</name>
</gene>
<comment type="cofactor">
    <cofactor evidence="6 7">
        <name>Mg(2+)</name>
        <dbReference type="ChEBI" id="CHEBI:18420"/>
    </cofactor>
    <text evidence="6 7">Binds 1 Mg(2+) ion per subunit.</text>
</comment>
<dbReference type="SFLD" id="SFLDS00001">
    <property type="entry name" value="Enolase"/>
    <property type="match status" value="1"/>
</dbReference>
<dbReference type="GO" id="GO:0016855">
    <property type="term" value="F:racemase and epimerase activity, acting on amino acids and derivatives"/>
    <property type="evidence" value="ECO:0007669"/>
    <property type="project" value="UniProtKB-UniRule"/>
</dbReference>
<evidence type="ECO:0000313" key="11">
    <source>
        <dbReference type="Proteomes" id="UP000616114"/>
    </source>
</evidence>
<dbReference type="InterPro" id="IPR013341">
    <property type="entry name" value="Mandelate_racemase_N_dom"/>
</dbReference>
<evidence type="ECO:0000256" key="4">
    <source>
        <dbReference type="ARBA" id="ARBA00023235"/>
    </source>
</evidence>
<dbReference type="InterPro" id="IPR036849">
    <property type="entry name" value="Enolase-like_C_sf"/>
</dbReference>